<dbReference type="GO" id="GO:0015935">
    <property type="term" value="C:small ribosomal subunit"/>
    <property type="evidence" value="ECO:0007669"/>
    <property type="project" value="TreeGrafter"/>
</dbReference>
<dbReference type="SUPFAM" id="SSF54565">
    <property type="entry name" value="Ribosomal protein S16"/>
    <property type="match status" value="1"/>
</dbReference>
<dbReference type="NCBIfam" id="TIGR00002">
    <property type="entry name" value="S16"/>
    <property type="match status" value="1"/>
</dbReference>
<evidence type="ECO:0000256" key="4">
    <source>
        <dbReference type="SAM" id="MobiDB-lite"/>
    </source>
</evidence>
<protein>
    <recommendedName>
        <fullName evidence="3">Small ribosomal subunit protein bS16</fullName>
    </recommendedName>
</protein>
<dbReference type="AlphaFoldDB" id="A0A518ATL4"/>
<sequence length="155" mass="17057">MAVRIRMKQMGRTHRPFYRICAMDKRAPRDGKVLEELGIYDPMVRDTDARVQLDCERVDYWLSVGAQPSEKVAVLLKKYGTNGSHVDANKAAIEKLAQPLVVPERGAPVVKQKTQEEIEAEEAAAAAEAAKAEEGPGEESAEAPAEEKPEEQAAE</sequence>
<organism evidence="5 6">
    <name type="scientific">Aeoliella mucimassa</name>
    <dbReference type="NCBI Taxonomy" id="2527972"/>
    <lineage>
        <taxon>Bacteria</taxon>
        <taxon>Pseudomonadati</taxon>
        <taxon>Planctomycetota</taxon>
        <taxon>Planctomycetia</taxon>
        <taxon>Pirellulales</taxon>
        <taxon>Lacipirellulaceae</taxon>
        <taxon>Aeoliella</taxon>
    </lineage>
</organism>
<name>A0A518ATL4_9BACT</name>
<dbReference type="Proteomes" id="UP000315750">
    <property type="component" value="Chromosome"/>
</dbReference>
<dbReference type="GO" id="GO:0005737">
    <property type="term" value="C:cytoplasm"/>
    <property type="evidence" value="ECO:0007669"/>
    <property type="project" value="UniProtKB-ARBA"/>
</dbReference>
<dbReference type="InterPro" id="IPR000307">
    <property type="entry name" value="Ribosomal_bS16"/>
</dbReference>
<gene>
    <name evidence="3 5" type="primary">rpsP</name>
    <name evidence="5" type="ORF">Pan181_43000</name>
</gene>
<dbReference type="EMBL" id="CP036278">
    <property type="protein sequence ID" value="QDU58074.1"/>
    <property type="molecule type" value="Genomic_DNA"/>
</dbReference>
<comment type="similarity">
    <text evidence="3">Belongs to the bacterial ribosomal protein bS16 family.</text>
</comment>
<dbReference type="PANTHER" id="PTHR12919:SF20">
    <property type="entry name" value="SMALL RIBOSOMAL SUBUNIT PROTEIN BS16M"/>
    <property type="match status" value="1"/>
</dbReference>
<proteinExistence type="inferred from homology"/>
<accession>A0A518ATL4</accession>
<evidence type="ECO:0000313" key="5">
    <source>
        <dbReference type="EMBL" id="QDU58074.1"/>
    </source>
</evidence>
<dbReference type="HAMAP" id="MF_00385">
    <property type="entry name" value="Ribosomal_bS16"/>
    <property type="match status" value="1"/>
</dbReference>
<evidence type="ECO:0000256" key="3">
    <source>
        <dbReference type="HAMAP-Rule" id="MF_00385"/>
    </source>
</evidence>
<reference evidence="5 6" key="1">
    <citation type="submission" date="2019-02" db="EMBL/GenBank/DDBJ databases">
        <title>Deep-cultivation of Planctomycetes and their phenomic and genomic characterization uncovers novel biology.</title>
        <authorList>
            <person name="Wiegand S."/>
            <person name="Jogler M."/>
            <person name="Boedeker C."/>
            <person name="Pinto D."/>
            <person name="Vollmers J."/>
            <person name="Rivas-Marin E."/>
            <person name="Kohn T."/>
            <person name="Peeters S.H."/>
            <person name="Heuer A."/>
            <person name="Rast P."/>
            <person name="Oberbeckmann S."/>
            <person name="Bunk B."/>
            <person name="Jeske O."/>
            <person name="Meyerdierks A."/>
            <person name="Storesund J.E."/>
            <person name="Kallscheuer N."/>
            <person name="Luecker S."/>
            <person name="Lage O.M."/>
            <person name="Pohl T."/>
            <person name="Merkel B.J."/>
            <person name="Hornburger P."/>
            <person name="Mueller R.-W."/>
            <person name="Bruemmer F."/>
            <person name="Labrenz M."/>
            <person name="Spormann A.M."/>
            <person name="Op den Camp H."/>
            <person name="Overmann J."/>
            <person name="Amann R."/>
            <person name="Jetten M.S.M."/>
            <person name="Mascher T."/>
            <person name="Medema M.H."/>
            <person name="Devos D.P."/>
            <person name="Kaster A.-K."/>
            <person name="Ovreas L."/>
            <person name="Rohde M."/>
            <person name="Galperin M.Y."/>
            <person name="Jogler C."/>
        </authorList>
    </citation>
    <scope>NUCLEOTIDE SEQUENCE [LARGE SCALE GENOMIC DNA]</scope>
    <source>
        <strain evidence="5 6">Pan181</strain>
    </source>
</reference>
<keyword evidence="6" id="KW-1185">Reference proteome</keyword>
<dbReference type="Pfam" id="PF00886">
    <property type="entry name" value="Ribosomal_S16"/>
    <property type="match status" value="1"/>
</dbReference>
<dbReference type="KEGG" id="amuc:Pan181_43000"/>
<evidence type="ECO:0000256" key="2">
    <source>
        <dbReference type="ARBA" id="ARBA00023274"/>
    </source>
</evidence>
<dbReference type="PANTHER" id="PTHR12919">
    <property type="entry name" value="30S RIBOSOMAL PROTEIN S16"/>
    <property type="match status" value="1"/>
</dbReference>
<evidence type="ECO:0000256" key="1">
    <source>
        <dbReference type="ARBA" id="ARBA00022980"/>
    </source>
</evidence>
<dbReference type="GO" id="GO:0003735">
    <property type="term" value="F:structural constituent of ribosome"/>
    <property type="evidence" value="ECO:0007669"/>
    <property type="project" value="InterPro"/>
</dbReference>
<dbReference type="GO" id="GO:0006412">
    <property type="term" value="P:translation"/>
    <property type="evidence" value="ECO:0007669"/>
    <property type="project" value="UniProtKB-UniRule"/>
</dbReference>
<keyword evidence="1 3" id="KW-0689">Ribosomal protein</keyword>
<keyword evidence="2 3" id="KW-0687">Ribonucleoprotein</keyword>
<dbReference type="Gene3D" id="3.30.1320.10">
    <property type="match status" value="1"/>
</dbReference>
<evidence type="ECO:0000313" key="6">
    <source>
        <dbReference type="Proteomes" id="UP000315750"/>
    </source>
</evidence>
<dbReference type="InterPro" id="IPR023803">
    <property type="entry name" value="Ribosomal_bS16_dom_sf"/>
</dbReference>
<feature type="compositionally biased region" description="Basic and acidic residues" evidence="4">
    <location>
        <begin position="145"/>
        <end position="155"/>
    </location>
</feature>
<feature type="region of interest" description="Disordered" evidence="4">
    <location>
        <begin position="108"/>
        <end position="155"/>
    </location>
</feature>